<dbReference type="SUPFAM" id="SSF55326">
    <property type="entry name" value="PurM N-terminal domain-like"/>
    <property type="match status" value="1"/>
</dbReference>
<dbReference type="PANTHER" id="PTHR30270">
    <property type="entry name" value="THIAMINE-MONOPHOSPHATE KINASE"/>
    <property type="match status" value="1"/>
</dbReference>
<feature type="binding site" evidence="1">
    <location>
        <position position="50"/>
    </location>
    <ligand>
        <name>Mg(2+)</name>
        <dbReference type="ChEBI" id="CHEBI:18420"/>
        <label>1</label>
    </ligand>
</feature>
<feature type="binding site" evidence="1">
    <location>
        <position position="109"/>
    </location>
    <ligand>
        <name>ATP</name>
        <dbReference type="ChEBI" id="CHEBI:30616"/>
    </ligand>
</feature>
<dbReference type="GO" id="GO:0009229">
    <property type="term" value="P:thiamine diphosphate biosynthetic process"/>
    <property type="evidence" value="ECO:0007669"/>
    <property type="project" value="UniProtKB-UniRule"/>
</dbReference>
<sequence length="341" mass="36480">MGLFIRELGEFGLIERLSAIVARTDPRVLVNIGDDAAVVRYDRPVVMTTDALVDGVHFRDDLIDPTSVGYKSLVASLSDIAAMGGKPLHAMVALAVPFTEQVERIEAIYRGLDEACAEFGVTIVGGDVVSTSGPLVITVSVTGELVGERPLLRSGAQVGDVIFVTGDVGGSAAYLHSKNQSDGLHIGESDEWILQKRHQRPVPQLMAGHICAQNPGCTSANDVSDGLSSELHEIALASGVRMMIDADRIPTLPALRHYARVVSVDPLQFALYGGEDYQIVGTMNRVKAGSFLSLMQAHGIRISLIGQVKSGEPNVYLNTRSGIEEVPKKGYDHFPVGVEPV</sequence>
<dbReference type="AlphaFoldDB" id="A0A9X1VAG1"/>
<feature type="binding site" evidence="1">
    <location>
        <position position="225"/>
    </location>
    <ligand>
        <name>Mg(2+)</name>
        <dbReference type="ChEBI" id="CHEBI:18420"/>
        <label>5</label>
    </ligand>
</feature>
<dbReference type="SUPFAM" id="SSF56042">
    <property type="entry name" value="PurM C-terminal domain-like"/>
    <property type="match status" value="1"/>
</dbReference>
<evidence type="ECO:0000256" key="1">
    <source>
        <dbReference type="HAMAP-Rule" id="MF_02128"/>
    </source>
</evidence>
<dbReference type="InterPro" id="IPR010918">
    <property type="entry name" value="PurM-like_C_dom"/>
</dbReference>
<dbReference type="EC" id="2.7.4.16" evidence="1"/>
<organism evidence="4 5">
    <name type="scientific">Sulfoacidibacillus ferrooxidans</name>
    <dbReference type="NCBI Taxonomy" id="2005001"/>
    <lineage>
        <taxon>Bacteria</taxon>
        <taxon>Bacillati</taxon>
        <taxon>Bacillota</taxon>
        <taxon>Bacilli</taxon>
        <taxon>Bacillales</taxon>
        <taxon>Alicyclobacillaceae</taxon>
        <taxon>Sulfoacidibacillus</taxon>
    </lineage>
</organism>
<feature type="binding site" evidence="1">
    <location>
        <position position="153"/>
    </location>
    <ligand>
        <name>ATP</name>
        <dbReference type="ChEBI" id="CHEBI:30616"/>
    </ligand>
</feature>
<dbReference type="InterPro" id="IPR006283">
    <property type="entry name" value="ThiL-like"/>
</dbReference>
<feature type="binding site" evidence="1">
    <location>
        <position position="222"/>
    </location>
    <ligand>
        <name>Mg(2+)</name>
        <dbReference type="ChEBI" id="CHEBI:18420"/>
        <label>3</label>
    </ligand>
</feature>
<dbReference type="GO" id="GO:0009228">
    <property type="term" value="P:thiamine biosynthetic process"/>
    <property type="evidence" value="ECO:0007669"/>
    <property type="project" value="UniProtKB-KW"/>
</dbReference>
<reference evidence="4" key="1">
    <citation type="submission" date="2022-03" db="EMBL/GenBank/DDBJ databases">
        <title>Draft Genome Sequence of Firmicute Strain S0AB, a Heterotrophic Iron/Sulfur-Oxidizing Extreme Acidophile.</title>
        <authorList>
            <person name="Vergara E."/>
            <person name="Pakostova E."/>
            <person name="Johnson D.B."/>
            <person name="Holmes D.S."/>
        </authorList>
    </citation>
    <scope>NUCLEOTIDE SEQUENCE</scope>
    <source>
        <strain evidence="4">S0AB</strain>
    </source>
</reference>
<keyword evidence="1" id="KW-0460">Magnesium</keyword>
<dbReference type="HAMAP" id="MF_02128">
    <property type="entry name" value="TMP_kinase"/>
    <property type="match status" value="1"/>
</dbReference>
<gene>
    <name evidence="1 4" type="primary">thiL</name>
    <name evidence="4" type="ORF">MM817_02001</name>
</gene>
<keyword evidence="1" id="KW-0784">Thiamine biosynthesis</keyword>
<comment type="miscellaneous">
    <text evidence="1">Reaction mechanism of ThiL seems to utilize a direct, inline transfer of the gamma-phosphate of ATP to TMP rather than a phosphorylated enzyme intermediate.</text>
</comment>
<keyword evidence="5" id="KW-1185">Reference proteome</keyword>
<dbReference type="GO" id="GO:0005524">
    <property type="term" value="F:ATP binding"/>
    <property type="evidence" value="ECO:0007669"/>
    <property type="project" value="UniProtKB-UniRule"/>
</dbReference>
<keyword evidence="1" id="KW-0067">ATP-binding</keyword>
<feature type="binding site" evidence="1">
    <location>
        <position position="57"/>
    </location>
    <ligand>
        <name>substrate</name>
    </ligand>
</feature>
<proteinExistence type="inferred from homology"/>
<comment type="pathway">
    <text evidence="1">Cofactor biosynthesis; thiamine diphosphate biosynthesis; thiamine diphosphate from thiamine phosphate: step 1/1.</text>
</comment>
<dbReference type="CDD" id="cd02194">
    <property type="entry name" value="ThiL"/>
    <property type="match status" value="1"/>
</dbReference>
<dbReference type="NCBIfam" id="TIGR01379">
    <property type="entry name" value="thiL"/>
    <property type="match status" value="1"/>
</dbReference>
<keyword evidence="1 4" id="KW-0418">Kinase</keyword>
<comment type="similarity">
    <text evidence="1">Belongs to the thiamine-monophosphate kinase family.</text>
</comment>
<dbReference type="GO" id="GO:0009030">
    <property type="term" value="F:thiamine-phosphate kinase activity"/>
    <property type="evidence" value="ECO:0007669"/>
    <property type="project" value="UniProtKB-UniRule"/>
</dbReference>
<dbReference type="PANTHER" id="PTHR30270:SF0">
    <property type="entry name" value="THIAMINE-MONOPHOSPHATE KINASE"/>
    <property type="match status" value="1"/>
</dbReference>
<feature type="binding site" evidence="1">
    <location>
        <position position="35"/>
    </location>
    <ligand>
        <name>Mg(2+)</name>
        <dbReference type="ChEBI" id="CHEBI:18420"/>
        <label>3</label>
    </ligand>
</feature>
<feature type="binding site" evidence="1">
    <location>
        <position position="35"/>
    </location>
    <ligand>
        <name>Mg(2+)</name>
        <dbReference type="ChEBI" id="CHEBI:18420"/>
        <label>4</label>
    </ligand>
</feature>
<evidence type="ECO:0000313" key="4">
    <source>
        <dbReference type="EMBL" id="MCI0183710.1"/>
    </source>
</evidence>
<accession>A0A9X1VAG1</accession>
<feature type="binding site" evidence="1">
    <location>
        <position position="127"/>
    </location>
    <ligand>
        <name>Mg(2+)</name>
        <dbReference type="ChEBI" id="CHEBI:18420"/>
        <label>1</label>
    </ligand>
</feature>
<feature type="domain" description="PurM-like C-terminal" evidence="3">
    <location>
        <begin position="157"/>
        <end position="312"/>
    </location>
</feature>
<comment type="caution">
    <text evidence="4">The sequence shown here is derived from an EMBL/GenBank/DDBJ whole genome shotgun (WGS) entry which is preliminary data.</text>
</comment>
<dbReference type="InterPro" id="IPR016188">
    <property type="entry name" value="PurM-like_N"/>
</dbReference>
<dbReference type="Proteomes" id="UP001139263">
    <property type="component" value="Unassembled WGS sequence"/>
</dbReference>
<feature type="binding site" evidence="1">
    <location>
        <position position="79"/>
    </location>
    <ligand>
        <name>Mg(2+)</name>
        <dbReference type="ChEBI" id="CHEBI:18420"/>
        <label>4</label>
    </ligand>
</feature>
<dbReference type="Gene3D" id="3.30.1330.10">
    <property type="entry name" value="PurM-like, N-terminal domain"/>
    <property type="match status" value="1"/>
</dbReference>
<keyword evidence="1" id="KW-0547">Nucleotide-binding</keyword>
<protein>
    <recommendedName>
        <fullName evidence="1">Thiamine-monophosphate kinase</fullName>
        <shortName evidence="1">TMP kinase</shortName>
        <shortName evidence="1">Thiamine-phosphate kinase</shortName>
        <ecNumber evidence="1">2.7.4.16</ecNumber>
    </recommendedName>
</protein>
<feature type="binding site" evidence="1">
    <location>
        <position position="224"/>
    </location>
    <ligand>
        <name>ATP</name>
        <dbReference type="ChEBI" id="CHEBI:30616"/>
    </ligand>
</feature>
<evidence type="ECO:0000259" key="3">
    <source>
        <dbReference type="Pfam" id="PF02769"/>
    </source>
</evidence>
<dbReference type="Pfam" id="PF02769">
    <property type="entry name" value="AIRS_C"/>
    <property type="match status" value="1"/>
</dbReference>
<comment type="function">
    <text evidence="1">Catalyzes the ATP-dependent phosphorylation of thiamine-monophosphate (TMP) to form thiamine-pyrophosphate (TPP), the active form of vitamin B1.</text>
</comment>
<dbReference type="RefSeq" id="WP_241714329.1">
    <property type="nucleotide sequence ID" value="NZ_JALBUF010000006.1"/>
</dbReference>
<name>A0A9X1VAG1_9BACL</name>
<evidence type="ECO:0000259" key="2">
    <source>
        <dbReference type="Pfam" id="PF00586"/>
    </source>
</evidence>
<feature type="binding site" evidence="1">
    <location>
        <position position="275"/>
    </location>
    <ligand>
        <name>substrate</name>
    </ligand>
</feature>
<evidence type="ECO:0000313" key="5">
    <source>
        <dbReference type="Proteomes" id="UP001139263"/>
    </source>
</evidence>
<dbReference type="Pfam" id="PF00586">
    <property type="entry name" value="AIRS"/>
    <property type="match status" value="1"/>
</dbReference>
<feature type="binding site" evidence="1">
    <location>
        <position position="48"/>
    </location>
    <ligand>
        <name>Mg(2+)</name>
        <dbReference type="ChEBI" id="CHEBI:18420"/>
        <label>4</label>
    </ligand>
</feature>
<feature type="binding site" evidence="1">
    <location>
        <position position="49"/>
    </location>
    <ligand>
        <name>Mg(2+)</name>
        <dbReference type="ChEBI" id="CHEBI:18420"/>
        <label>1</label>
    </ligand>
</feature>
<dbReference type="InterPro" id="IPR036676">
    <property type="entry name" value="PurM-like_C_sf"/>
</dbReference>
<feature type="binding site" evidence="1">
    <location>
        <position position="79"/>
    </location>
    <ligand>
        <name>Mg(2+)</name>
        <dbReference type="ChEBI" id="CHEBI:18420"/>
        <label>2</label>
    </ligand>
</feature>
<dbReference type="EMBL" id="JALBUF010000006">
    <property type="protein sequence ID" value="MCI0183710.1"/>
    <property type="molecule type" value="Genomic_DNA"/>
</dbReference>
<dbReference type="PIRSF" id="PIRSF005303">
    <property type="entry name" value="Thiam_monoph_kin"/>
    <property type="match status" value="1"/>
</dbReference>
<dbReference type="GO" id="GO:0000287">
    <property type="term" value="F:magnesium ion binding"/>
    <property type="evidence" value="ECO:0007669"/>
    <property type="project" value="UniProtKB-UniRule"/>
</dbReference>
<feature type="binding site" evidence="1">
    <location>
        <begin position="126"/>
        <end position="127"/>
    </location>
    <ligand>
        <name>ATP</name>
        <dbReference type="ChEBI" id="CHEBI:30616"/>
    </ligand>
</feature>
<comment type="catalytic activity">
    <reaction evidence="1">
        <text>thiamine phosphate + ATP = thiamine diphosphate + ADP</text>
        <dbReference type="Rhea" id="RHEA:15913"/>
        <dbReference type="ChEBI" id="CHEBI:30616"/>
        <dbReference type="ChEBI" id="CHEBI:37575"/>
        <dbReference type="ChEBI" id="CHEBI:58937"/>
        <dbReference type="ChEBI" id="CHEBI:456216"/>
        <dbReference type="EC" id="2.7.4.16"/>
    </reaction>
</comment>
<keyword evidence="1 4" id="KW-0808">Transferase</keyword>
<dbReference type="InterPro" id="IPR036921">
    <property type="entry name" value="PurM-like_N_sf"/>
</dbReference>
<keyword evidence="1" id="KW-0479">Metal-binding</keyword>
<feature type="binding site" evidence="1">
    <location>
        <position position="79"/>
    </location>
    <ligand>
        <name>Mg(2+)</name>
        <dbReference type="ChEBI" id="CHEBI:18420"/>
        <label>3</label>
    </ligand>
</feature>
<feature type="binding site" evidence="1">
    <location>
        <position position="331"/>
    </location>
    <ligand>
        <name>substrate</name>
    </ligand>
</feature>
<feature type="domain" description="PurM-like N-terminal" evidence="2">
    <location>
        <begin position="33"/>
        <end position="144"/>
    </location>
</feature>
<dbReference type="Gene3D" id="3.90.650.10">
    <property type="entry name" value="PurM-like C-terminal domain"/>
    <property type="match status" value="1"/>
</dbReference>
<feature type="binding site" evidence="1">
    <location>
        <position position="50"/>
    </location>
    <ligand>
        <name>Mg(2+)</name>
        <dbReference type="ChEBI" id="CHEBI:18420"/>
        <label>2</label>
    </ligand>
</feature>